<name>K6V6Q6_9MICO</name>
<comment type="caution">
    <text evidence="2">The sequence shown here is derived from an EMBL/GenBank/DDBJ whole genome shotgun (WGS) entry which is preliminary data.</text>
</comment>
<dbReference type="AlphaFoldDB" id="K6V6Q6"/>
<sequence>MPVPNWTTGVLPRSGWHDMGAPACVDDHVHPLNDSRTAMPDNRTAEALSCAPSGKEARP</sequence>
<protein>
    <submittedName>
        <fullName evidence="2">Uncharacterized protein</fullName>
    </submittedName>
</protein>
<dbReference type="EMBL" id="BAGZ01000008">
    <property type="protein sequence ID" value="GAB77913.1"/>
    <property type="molecule type" value="Genomic_DNA"/>
</dbReference>
<feature type="region of interest" description="Disordered" evidence="1">
    <location>
        <begin position="32"/>
        <end position="59"/>
    </location>
</feature>
<accession>K6V6Q6</accession>
<dbReference type="STRING" id="100225.SAMN05421595_0424"/>
<evidence type="ECO:0000313" key="2">
    <source>
        <dbReference type="EMBL" id="GAB77913.1"/>
    </source>
</evidence>
<gene>
    <name evidence="2" type="ORF">AUCHE_08_01560</name>
</gene>
<dbReference type="Proteomes" id="UP000008495">
    <property type="component" value="Unassembled WGS sequence"/>
</dbReference>
<keyword evidence="3" id="KW-1185">Reference proteome</keyword>
<proteinExistence type="predicted"/>
<organism evidence="2 3">
    <name type="scientific">Austwickia chelonae NBRC 105200</name>
    <dbReference type="NCBI Taxonomy" id="1184607"/>
    <lineage>
        <taxon>Bacteria</taxon>
        <taxon>Bacillati</taxon>
        <taxon>Actinomycetota</taxon>
        <taxon>Actinomycetes</taxon>
        <taxon>Micrococcales</taxon>
        <taxon>Dermatophilaceae</taxon>
        <taxon>Austwickia</taxon>
    </lineage>
</organism>
<reference evidence="2 3" key="1">
    <citation type="submission" date="2012-08" db="EMBL/GenBank/DDBJ databases">
        <title>Whole genome shotgun sequence of Austwickia chelonae NBRC 105200.</title>
        <authorList>
            <person name="Yoshida I."/>
            <person name="Hosoyama A."/>
            <person name="Tsuchikane K."/>
            <person name="Katsumata H."/>
            <person name="Ando Y."/>
            <person name="Ohji S."/>
            <person name="Hamada M."/>
            <person name="Tamura T."/>
            <person name="Yamazoe A."/>
            <person name="Yamazaki S."/>
            <person name="Fujita N."/>
        </authorList>
    </citation>
    <scope>NUCLEOTIDE SEQUENCE [LARGE SCALE GENOMIC DNA]</scope>
    <source>
        <strain evidence="2 3">NBRC 105200</strain>
    </source>
</reference>
<evidence type="ECO:0000313" key="3">
    <source>
        <dbReference type="Proteomes" id="UP000008495"/>
    </source>
</evidence>
<evidence type="ECO:0000256" key="1">
    <source>
        <dbReference type="SAM" id="MobiDB-lite"/>
    </source>
</evidence>